<dbReference type="EMBL" id="CH477879">
    <property type="protein sequence ID" value="EAT35412.1"/>
    <property type="molecule type" value="Genomic_DNA"/>
</dbReference>
<dbReference type="PaxDb" id="7159-AAEL012415-PA"/>
<reference evidence="2" key="3">
    <citation type="submission" date="2012-09" db="EMBL/GenBank/DDBJ databases">
        <authorList>
            <consortium name="VectorBase"/>
        </authorList>
    </citation>
    <scope>NUCLEOTIDE SEQUENCE</scope>
    <source>
        <strain evidence="2">Liverpool</strain>
    </source>
</reference>
<proteinExistence type="predicted"/>
<name>Q16M59_AEDAE</name>
<dbReference type="HOGENOM" id="CLU_3034167_0_0_1"/>
<gene>
    <name evidence="2" type="ORF">AaeL_AAEL012415</name>
</gene>
<reference evidence="2" key="2">
    <citation type="journal article" date="2007" name="Science">
        <title>Genome sequence of Aedes aegypti, a major arbovirus vector.</title>
        <authorList>
            <person name="Nene V."/>
            <person name="Wortman J.R."/>
            <person name="Lawson D."/>
            <person name="Haas B."/>
            <person name="Kodira C."/>
            <person name="Tu Z.J."/>
            <person name="Loftus B."/>
            <person name="Xi Z."/>
            <person name="Megy K."/>
            <person name="Grabherr M."/>
            <person name="Ren Q."/>
            <person name="Zdobnov E.M."/>
            <person name="Lobo N.F."/>
            <person name="Campbell K.S."/>
            <person name="Brown S.E."/>
            <person name="Bonaldo M.F."/>
            <person name="Zhu J."/>
            <person name="Sinkins S.P."/>
            <person name="Hogenkamp D.G."/>
            <person name="Amedeo P."/>
            <person name="Arensburger P."/>
            <person name="Atkinson P.W."/>
            <person name="Bidwell S."/>
            <person name="Biedler J."/>
            <person name="Birney E."/>
            <person name="Bruggner R.V."/>
            <person name="Costas J."/>
            <person name="Coy M.R."/>
            <person name="Crabtree J."/>
            <person name="Crawford M."/>
            <person name="Debruyn B."/>
            <person name="Decaprio D."/>
            <person name="Eiglmeier K."/>
            <person name="Eisenstadt E."/>
            <person name="El-Dorry H."/>
            <person name="Gelbart W.M."/>
            <person name="Gomes S.L."/>
            <person name="Hammond M."/>
            <person name="Hannick L.I."/>
            <person name="Hogan J.R."/>
            <person name="Holmes M.H."/>
            <person name="Jaffe D."/>
            <person name="Johnston J.S."/>
            <person name="Kennedy R.C."/>
            <person name="Koo H."/>
            <person name="Kravitz S."/>
            <person name="Kriventseva E.V."/>
            <person name="Kulp D."/>
            <person name="Labutti K."/>
            <person name="Lee E."/>
            <person name="Li S."/>
            <person name="Lovin D.D."/>
            <person name="Mao C."/>
            <person name="Mauceli E."/>
            <person name="Menck C.F."/>
            <person name="Miller J.R."/>
            <person name="Montgomery P."/>
            <person name="Mori A."/>
            <person name="Nascimento A.L."/>
            <person name="Naveira H.F."/>
            <person name="Nusbaum C."/>
            <person name="O'leary S."/>
            <person name="Orvis J."/>
            <person name="Pertea M."/>
            <person name="Quesneville H."/>
            <person name="Reidenbach K.R."/>
            <person name="Rogers Y.H."/>
            <person name="Roth C.W."/>
            <person name="Schneider J.R."/>
            <person name="Schatz M."/>
            <person name="Shumway M."/>
            <person name="Stanke M."/>
            <person name="Stinson E.O."/>
            <person name="Tubio J.M."/>
            <person name="Vanzee J.P."/>
            <person name="Verjovski-Almeida S."/>
            <person name="Werner D."/>
            <person name="White O."/>
            <person name="Wyder S."/>
            <person name="Zeng Q."/>
            <person name="Zhao Q."/>
            <person name="Zhao Y."/>
            <person name="Hill C.A."/>
            <person name="Raikhel A.S."/>
            <person name="Soares M.B."/>
            <person name="Knudson D.L."/>
            <person name="Lee N.H."/>
            <person name="Galagan J."/>
            <person name="Salzberg S.L."/>
            <person name="Paulsen I.T."/>
            <person name="Dimopoulos G."/>
            <person name="Collins F.H."/>
            <person name="Birren B."/>
            <person name="Fraser-Liggett C.M."/>
            <person name="Severson D.W."/>
        </authorList>
    </citation>
    <scope>NUCLEOTIDE SEQUENCE [LARGE SCALE GENOMIC DNA]</scope>
    <source>
        <strain evidence="2">Liverpool</strain>
    </source>
</reference>
<protein>
    <submittedName>
        <fullName evidence="2">AAEL012415-PA</fullName>
    </submittedName>
</protein>
<dbReference type="Proteomes" id="UP000682892">
    <property type="component" value="Unassembled WGS sequence"/>
</dbReference>
<feature type="compositionally biased region" description="Basic residues" evidence="1">
    <location>
        <begin position="40"/>
        <end position="55"/>
    </location>
</feature>
<reference evidence="2" key="1">
    <citation type="submission" date="2005-10" db="EMBL/GenBank/DDBJ databases">
        <authorList>
            <person name="Loftus B.J."/>
            <person name="Nene V.M."/>
            <person name="Hannick L.I."/>
            <person name="Bidwell S."/>
            <person name="Haas B."/>
            <person name="Amedeo P."/>
            <person name="Orvis J."/>
            <person name="Wortman J.R."/>
            <person name="White O.R."/>
            <person name="Salzberg S."/>
            <person name="Shumway M."/>
            <person name="Koo H."/>
            <person name="Zhao Y."/>
            <person name="Holmes M."/>
            <person name="Miller J."/>
            <person name="Schatz M."/>
            <person name="Pop M."/>
            <person name="Pai G."/>
            <person name="Utterback T."/>
            <person name="Rogers Y.-H."/>
            <person name="Kravitz S."/>
            <person name="Fraser C.M."/>
        </authorList>
    </citation>
    <scope>NUCLEOTIDE SEQUENCE</scope>
    <source>
        <strain evidence="2">Liverpool</strain>
    </source>
</reference>
<sequence length="55" mass="6490">MNDEQREISLYVDSMPPIRNQLIRCYSPLCFVDGDTPRTSTHHHQPQQKKLLSHK</sequence>
<dbReference type="AlphaFoldDB" id="Q16M59"/>
<evidence type="ECO:0000313" key="3">
    <source>
        <dbReference type="Proteomes" id="UP000682892"/>
    </source>
</evidence>
<feature type="region of interest" description="Disordered" evidence="1">
    <location>
        <begin position="36"/>
        <end position="55"/>
    </location>
</feature>
<evidence type="ECO:0000313" key="2">
    <source>
        <dbReference type="EMBL" id="EAT35412.1"/>
    </source>
</evidence>
<organism evidence="2 3">
    <name type="scientific">Aedes aegypti</name>
    <name type="common">Yellowfever mosquito</name>
    <name type="synonym">Culex aegypti</name>
    <dbReference type="NCBI Taxonomy" id="7159"/>
    <lineage>
        <taxon>Eukaryota</taxon>
        <taxon>Metazoa</taxon>
        <taxon>Ecdysozoa</taxon>
        <taxon>Arthropoda</taxon>
        <taxon>Hexapoda</taxon>
        <taxon>Insecta</taxon>
        <taxon>Pterygota</taxon>
        <taxon>Neoptera</taxon>
        <taxon>Endopterygota</taxon>
        <taxon>Diptera</taxon>
        <taxon>Nematocera</taxon>
        <taxon>Culicoidea</taxon>
        <taxon>Culicidae</taxon>
        <taxon>Culicinae</taxon>
        <taxon>Aedini</taxon>
        <taxon>Aedes</taxon>
        <taxon>Stegomyia</taxon>
    </lineage>
</organism>
<evidence type="ECO:0000256" key="1">
    <source>
        <dbReference type="SAM" id="MobiDB-lite"/>
    </source>
</evidence>
<accession>Q16M59</accession>